<dbReference type="AlphaFoldDB" id="R0KAS1"/>
<gene>
    <name evidence="2" type="ORF">Anapl_08135</name>
</gene>
<evidence type="ECO:0000313" key="2">
    <source>
        <dbReference type="EMBL" id="EOB06947.1"/>
    </source>
</evidence>
<protein>
    <submittedName>
        <fullName evidence="2">Uncharacterized protein</fullName>
    </submittedName>
</protein>
<dbReference type="Proteomes" id="UP000296049">
    <property type="component" value="Unassembled WGS sequence"/>
</dbReference>
<evidence type="ECO:0000313" key="3">
    <source>
        <dbReference type="Proteomes" id="UP000296049"/>
    </source>
</evidence>
<keyword evidence="3" id="KW-1185">Reference proteome</keyword>
<proteinExistence type="predicted"/>
<sequence length="299" mass="31044">MVRSKSMKKPRSGGEKVKGDAAPGEIVKSLAKSCRKDRYSCWAVFLCENVERGAGGSPCRRCHGGCCQLPPPWPPLCLPHMEMTPRPPPAAPCGAVGPAGGHPRCEGLFTMRKGLGRGREPPKDPHQQRGARGLALLWASQPVQALQALVLLLIPAALVALQAQSWSGGMICGPNYPDVLACSPEHAMGSTFFAHALTFAVRGVLGLRAAPARQVSASCCPAGGSPAALCEGIGPGDVARLTCRLMCELAGIPSVSGGIGLASSSARFPLTISITSSSSADGGRANWPFSKPKSWALGY</sequence>
<accession>R0KAS1</accession>
<feature type="region of interest" description="Disordered" evidence="1">
    <location>
        <begin position="1"/>
        <end position="21"/>
    </location>
</feature>
<dbReference type="EMBL" id="KB742571">
    <property type="protein sequence ID" value="EOB06947.1"/>
    <property type="molecule type" value="Genomic_DNA"/>
</dbReference>
<name>R0KAS1_ANAPL</name>
<feature type="compositionally biased region" description="Basic residues" evidence="1">
    <location>
        <begin position="1"/>
        <end position="11"/>
    </location>
</feature>
<reference evidence="3" key="1">
    <citation type="journal article" date="2013" name="Nat. Genet.">
        <title>The duck genome and transcriptome provide insight into an avian influenza virus reservoir species.</title>
        <authorList>
            <person name="Huang Y."/>
            <person name="Li Y."/>
            <person name="Burt D.W."/>
            <person name="Chen H."/>
            <person name="Zhang Y."/>
            <person name="Qian W."/>
            <person name="Kim H."/>
            <person name="Gan S."/>
            <person name="Zhao Y."/>
            <person name="Li J."/>
            <person name="Yi K."/>
            <person name="Feng H."/>
            <person name="Zhu P."/>
            <person name="Li B."/>
            <person name="Liu Q."/>
            <person name="Fairley S."/>
            <person name="Magor K.E."/>
            <person name="Du Z."/>
            <person name="Hu X."/>
            <person name="Goodman L."/>
            <person name="Tafer H."/>
            <person name="Vignal A."/>
            <person name="Lee T."/>
            <person name="Kim K.W."/>
            <person name="Sheng Z."/>
            <person name="An Y."/>
            <person name="Searle S."/>
            <person name="Herrero J."/>
            <person name="Groenen M.A."/>
            <person name="Crooijmans R.P."/>
            <person name="Faraut T."/>
            <person name="Cai Q."/>
            <person name="Webster R.G."/>
            <person name="Aldridge J.R."/>
            <person name="Warren W.C."/>
            <person name="Bartschat S."/>
            <person name="Kehr S."/>
            <person name="Marz M."/>
            <person name="Stadler P.F."/>
            <person name="Smith J."/>
            <person name="Kraus R.H."/>
            <person name="Zhao Y."/>
            <person name="Ren L."/>
            <person name="Fei J."/>
            <person name="Morisson M."/>
            <person name="Kaiser P."/>
            <person name="Griffin D.K."/>
            <person name="Rao M."/>
            <person name="Pitel F."/>
            <person name="Wang J."/>
            <person name="Li N."/>
        </authorList>
    </citation>
    <scope>NUCLEOTIDE SEQUENCE [LARGE SCALE GENOMIC DNA]</scope>
</reference>
<organism evidence="2 3">
    <name type="scientific">Anas platyrhynchos</name>
    <name type="common">Mallard</name>
    <name type="synonym">Anas boschas</name>
    <dbReference type="NCBI Taxonomy" id="8839"/>
    <lineage>
        <taxon>Eukaryota</taxon>
        <taxon>Metazoa</taxon>
        <taxon>Chordata</taxon>
        <taxon>Craniata</taxon>
        <taxon>Vertebrata</taxon>
        <taxon>Euteleostomi</taxon>
        <taxon>Archelosauria</taxon>
        <taxon>Archosauria</taxon>
        <taxon>Dinosauria</taxon>
        <taxon>Saurischia</taxon>
        <taxon>Theropoda</taxon>
        <taxon>Coelurosauria</taxon>
        <taxon>Aves</taxon>
        <taxon>Neognathae</taxon>
        <taxon>Galloanserae</taxon>
        <taxon>Anseriformes</taxon>
        <taxon>Anatidae</taxon>
        <taxon>Anatinae</taxon>
        <taxon>Anas</taxon>
    </lineage>
</organism>
<evidence type="ECO:0000256" key="1">
    <source>
        <dbReference type="SAM" id="MobiDB-lite"/>
    </source>
</evidence>